<protein>
    <recommendedName>
        <fullName evidence="8">MPN domain-containing protein</fullName>
    </recommendedName>
</protein>
<keyword evidence="10" id="KW-1185">Reference proteome</keyword>
<evidence type="ECO:0000256" key="1">
    <source>
        <dbReference type="ARBA" id="ARBA00010243"/>
    </source>
</evidence>
<evidence type="ECO:0000256" key="3">
    <source>
        <dbReference type="ARBA" id="ARBA00022723"/>
    </source>
</evidence>
<dbReference type="SUPFAM" id="SSF102712">
    <property type="entry name" value="JAB1/MPN domain"/>
    <property type="match status" value="1"/>
</dbReference>
<dbReference type="OrthoDB" id="9804482at2"/>
<keyword evidence="2" id="KW-0645">Protease</keyword>
<dbReference type="InterPro" id="IPR001405">
    <property type="entry name" value="UPF0758"/>
</dbReference>
<dbReference type="EMBL" id="NQWI01000001">
    <property type="protein sequence ID" value="PDW05093.1"/>
    <property type="molecule type" value="Genomic_DNA"/>
</dbReference>
<dbReference type="PANTHER" id="PTHR30471">
    <property type="entry name" value="DNA REPAIR PROTEIN RADC"/>
    <property type="match status" value="1"/>
</dbReference>
<proteinExistence type="inferred from homology"/>
<dbReference type="CDD" id="cd08071">
    <property type="entry name" value="MPN_DUF2466"/>
    <property type="match status" value="1"/>
</dbReference>
<dbReference type="RefSeq" id="WP_097642113.1">
    <property type="nucleotide sequence ID" value="NZ_NQWI01000001.1"/>
</dbReference>
<keyword evidence="5" id="KW-0862">Zinc</keyword>
<comment type="similarity">
    <text evidence="1">Belongs to the UPF0758 family.</text>
</comment>
<comment type="caution">
    <text evidence="9">The sequence shown here is derived from an EMBL/GenBank/DDBJ whole genome shotgun (WGS) entry which is preliminary data.</text>
</comment>
<evidence type="ECO:0000313" key="10">
    <source>
        <dbReference type="Proteomes" id="UP000220527"/>
    </source>
</evidence>
<evidence type="ECO:0000256" key="6">
    <source>
        <dbReference type="ARBA" id="ARBA00023049"/>
    </source>
</evidence>
<evidence type="ECO:0000256" key="4">
    <source>
        <dbReference type="ARBA" id="ARBA00022801"/>
    </source>
</evidence>
<dbReference type="Proteomes" id="UP000220527">
    <property type="component" value="Unassembled WGS sequence"/>
</dbReference>
<dbReference type="GO" id="GO:0008237">
    <property type="term" value="F:metallopeptidase activity"/>
    <property type="evidence" value="ECO:0007669"/>
    <property type="project" value="UniProtKB-KW"/>
</dbReference>
<dbReference type="PROSITE" id="PS50249">
    <property type="entry name" value="MPN"/>
    <property type="match status" value="1"/>
</dbReference>
<dbReference type="Gene3D" id="3.40.140.10">
    <property type="entry name" value="Cytidine Deaminase, domain 2"/>
    <property type="match status" value="1"/>
</dbReference>
<dbReference type="InterPro" id="IPR020891">
    <property type="entry name" value="UPF0758_CS"/>
</dbReference>
<dbReference type="PANTHER" id="PTHR30471:SF3">
    <property type="entry name" value="UPF0758 PROTEIN YEES-RELATED"/>
    <property type="match status" value="1"/>
</dbReference>
<accession>A0A2A6RQ56</accession>
<dbReference type="InterPro" id="IPR037518">
    <property type="entry name" value="MPN"/>
</dbReference>
<reference evidence="10" key="1">
    <citation type="submission" date="2017-08" db="EMBL/GenBank/DDBJ databases">
        <authorList>
            <person name="Grouzdev D.S."/>
            <person name="Gaisin V.A."/>
            <person name="Rysina M.S."/>
            <person name="Gorlenko V.M."/>
        </authorList>
    </citation>
    <scope>NUCLEOTIDE SEQUENCE [LARGE SCALE GENOMIC DNA]</scope>
    <source>
        <strain evidence="10">Kir15-3F</strain>
    </source>
</reference>
<feature type="domain" description="MPN" evidence="8">
    <location>
        <begin position="98"/>
        <end position="220"/>
    </location>
</feature>
<dbReference type="InterPro" id="IPR025657">
    <property type="entry name" value="RadC_JAB"/>
</dbReference>
<evidence type="ECO:0000259" key="8">
    <source>
        <dbReference type="PROSITE" id="PS50249"/>
    </source>
</evidence>
<evidence type="ECO:0000256" key="7">
    <source>
        <dbReference type="SAM" id="MobiDB-lite"/>
    </source>
</evidence>
<dbReference type="GO" id="GO:0006508">
    <property type="term" value="P:proteolysis"/>
    <property type="evidence" value="ECO:0007669"/>
    <property type="project" value="UniProtKB-KW"/>
</dbReference>
<keyword evidence="4" id="KW-0378">Hydrolase</keyword>
<dbReference type="AlphaFoldDB" id="A0A2A6RQ56"/>
<dbReference type="PROSITE" id="PS01302">
    <property type="entry name" value="UPF0758"/>
    <property type="match status" value="1"/>
</dbReference>
<keyword evidence="3" id="KW-0479">Metal-binding</keyword>
<name>A0A2A6RQ56_9CHLR</name>
<sequence length="221" mass="24259">MQYEQTTLIPPTPIATLEPPASSGAPARRRRGTTASPATSTRALREALDPFVDFPKLRQLAACGQDLQDALTIGEVPEDVQALIIFVAELLRPVSREQIKSPADAAGFLMARMGLLDQEELWILCLNTKNHVLKVHRVYQGSLNTSAVRIGEVFREAIKLNAAAIIVCHNHPSGTVDPSPEDILVTRQIVEAGKLLDTDVLDHIILGKGKWLSMRERQLGF</sequence>
<evidence type="ECO:0000256" key="2">
    <source>
        <dbReference type="ARBA" id="ARBA00022670"/>
    </source>
</evidence>
<organism evidence="9 10">
    <name type="scientific">Candidatus Viridilinea mediisalina</name>
    <dbReference type="NCBI Taxonomy" id="2024553"/>
    <lineage>
        <taxon>Bacteria</taxon>
        <taxon>Bacillati</taxon>
        <taxon>Chloroflexota</taxon>
        <taxon>Chloroflexia</taxon>
        <taxon>Chloroflexales</taxon>
        <taxon>Chloroflexineae</taxon>
        <taxon>Oscillochloridaceae</taxon>
        <taxon>Candidatus Viridilinea</taxon>
    </lineage>
</organism>
<evidence type="ECO:0000313" key="9">
    <source>
        <dbReference type="EMBL" id="PDW05093.1"/>
    </source>
</evidence>
<dbReference type="Pfam" id="PF04002">
    <property type="entry name" value="RadC"/>
    <property type="match status" value="1"/>
</dbReference>
<keyword evidence="6" id="KW-0482">Metalloprotease</keyword>
<dbReference type="GO" id="GO:0046872">
    <property type="term" value="F:metal ion binding"/>
    <property type="evidence" value="ECO:0007669"/>
    <property type="project" value="UniProtKB-KW"/>
</dbReference>
<feature type="compositionally biased region" description="Low complexity" evidence="7">
    <location>
        <begin position="1"/>
        <end position="26"/>
    </location>
</feature>
<gene>
    <name evidence="9" type="ORF">CJ255_00430</name>
</gene>
<evidence type="ECO:0000256" key="5">
    <source>
        <dbReference type="ARBA" id="ARBA00022833"/>
    </source>
</evidence>
<feature type="region of interest" description="Disordered" evidence="7">
    <location>
        <begin position="1"/>
        <end position="40"/>
    </location>
</feature>